<feature type="non-terminal residue" evidence="3">
    <location>
        <position position="62"/>
    </location>
</feature>
<dbReference type="PROSITE" id="PS50009">
    <property type="entry name" value="RASGEF_CAT"/>
    <property type="match status" value="1"/>
</dbReference>
<dbReference type="Gene3D" id="1.10.840.10">
    <property type="entry name" value="Ras guanine-nucleotide exchange factors catalytic domain"/>
    <property type="match status" value="1"/>
</dbReference>
<dbReference type="GO" id="GO:0005085">
    <property type="term" value="F:guanyl-nucleotide exchange factor activity"/>
    <property type="evidence" value="ECO:0007669"/>
    <property type="project" value="UniProtKB-KW"/>
</dbReference>
<dbReference type="RefSeq" id="XP_014143819.1">
    <property type="nucleotide sequence ID" value="XM_014288344.1"/>
</dbReference>
<organism evidence="3 4">
    <name type="scientific">Sphaeroforma arctica JP610</name>
    <dbReference type="NCBI Taxonomy" id="667725"/>
    <lineage>
        <taxon>Eukaryota</taxon>
        <taxon>Ichthyosporea</taxon>
        <taxon>Ichthyophonida</taxon>
        <taxon>Sphaeroforma</taxon>
    </lineage>
</organism>
<keyword evidence="1" id="KW-0344">Guanine-nucleotide releasing factor</keyword>
<dbReference type="InterPro" id="IPR023578">
    <property type="entry name" value="Ras_GEF_dom_sf"/>
</dbReference>
<feature type="domain" description="Ras-GEF" evidence="2">
    <location>
        <begin position="1"/>
        <end position="62"/>
    </location>
</feature>
<dbReference type="InterPro" id="IPR036964">
    <property type="entry name" value="RASGEF_cat_dom_sf"/>
</dbReference>
<dbReference type="AlphaFoldDB" id="A0A0L0EZQ0"/>
<dbReference type="EMBL" id="KQ252788">
    <property type="protein sequence ID" value="KNC69917.1"/>
    <property type="molecule type" value="Genomic_DNA"/>
</dbReference>
<evidence type="ECO:0000256" key="1">
    <source>
        <dbReference type="PROSITE-ProRule" id="PRU00168"/>
    </source>
</evidence>
<dbReference type="OrthoDB" id="10254377at2759"/>
<dbReference type="InterPro" id="IPR001895">
    <property type="entry name" value="RASGEF_cat_dom"/>
</dbReference>
<accession>A0A0L0EZQ0</accession>
<dbReference type="GO" id="GO:0007264">
    <property type="term" value="P:small GTPase-mediated signal transduction"/>
    <property type="evidence" value="ECO:0007669"/>
    <property type="project" value="InterPro"/>
</dbReference>
<dbReference type="Proteomes" id="UP000054560">
    <property type="component" value="Unassembled WGS sequence"/>
</dbReference>
<keyword evidence="4" id="KW-1185">Reference proteome</keyword>
<protein>
    <recommendedName>
        <fullName evidence="2">Ras-GEF domain-containing protein</fullName>
    </recommendedName>
</protein>
<dbReference type="Pfam" id="PF00617">
    <property type="entry name" value="RasGEF"/>
    <property type="match status" value="1"/>
</dbReference>
<evidence type="ECO:0000259" key="2">
    <source>
        <dbReference type="PROSITE" id="PS50009"/>
    </source>
</evidence>
<reference evidence="3 4" key="1">
    <citation type="submission" date="2011-02" db="EMBL/GenBank/DDBJ databases">
        <title>The Genome Sequence of Sphaeroforma arctica JP610.</title>
        <authorList>
            <consortium name="The Broad Institute Genome Sequencing Platform"/>
            <person name="Russ C."/>
            <person name="Cuomo C."/>
            <person name="Young S.K."/>
            <person name="Zeng Q."/>
            <person name="Gargeya S."/>
            <person name="Alvarado L."/>
            <person name="Berlin A."/>
            <person name="Chapman S.B."/>
            <person name="Chen Z."/>
            <person name="Freedman E."/>
            <person name="Gellesch M."/>
            <person name="Goldberg J."/>
            <person name="Griggs A."/>
            <person name="Gujja S."/>
            <person name="Heilman E."/>
            <person name="Heiman D."/>
            <person name="Howarth C."/>
            <person name="Mehta T."/>
            <person name="Neiman D."/>
            <person name="Pearson M."/>
            <person name="Roberts A."/>
            <person name="Saif S."/>
            <person name="Shea T."/>
            <person name="Shenoy N."/>
            <person name="Sisk P."/>
            <person name="Stolte C."/>
            <person name="Sykes S."/>
            <person name="White J."/>
            <person name="Yandava C."/>
            <person name="Burger G."/>
            <person name="Gray M.W."/>
            <person name="Holland P.W.H."/>
            <person name="King N."/>
            <person name="Lang F.B.F."/>
            <person name="Roger A.J."/>
            <person name="Ruiz-Trillo I."/>
            <person name="Haas B."/>
            <person name="Nusbaum C."/>
            <person name="Birren B."/>
        </authorList>
    </citation>
    <scope>NUCLEOTIDE SEQUENCE [LARGE SCALE GENOMIC DNA]</scope>
    <source>
        <strain evidence="3 4">JP610</strain>
    </source>
</reference>
<dbReference type="GeneID" id="25918066"/>
<name>A0A0L0EZQ0_9EUKA</name>
<evidence type="ECO:0000313" key="4">
    <source>
        <dbReference type="Proteomes" id="UP000054560"/>
    </source>
</evidence>
<gene>
    <name evidence="3" type="ORF">SARC_17562</name>
</gene>
<proteinExistence type="predicted"/>
<evidence type="ECO:0000313" key="3">
    <source>
        <dbReference type="EMBL" id="KNC69917.1"/>
    </source>
</evidence>
<dbReference type="SUPFAM" id="SSF48366">
    <property type="entry name" value="Ras GEF"/>
    <property type="match status" value="1"/>
</dbReference>
<sequence>MDKQHQQLFSECKAVTSTANNSSVIRTLVLNATPTCIPFVGLYLQDLTFIEEGNAVTLASLD</sequence>